<dbReference type="GO" id="GO:0051301">
    <property type="term" value="P:cell division"/>
    <property type="evidence" value="ECO:0007669"/>
    <property type="project" value="UniProtKB-KW"/>
</dbReference>
<dbReference type="PANTHER" id="PTHR13108:SF9">
    <property type="entry name" value="CONDENSIN COMPLEX SUBUNIT 2"/>
    <property type="match status" value="1"/>
</dbReference>
<dbReference type="EMBL" id="CAJOBC010000086">
    <property type="protein sequence ID" value="CAF3534076.1"/>
    <property type="molecule type" value="Genomic_DNA"/>
</dbReference>
<evidence type="ECO:0000256" key="3">
    <source>
        <dbReference type="ARBA" id="ARBA00009471"/>
    </source>
</evidence>
<feature type="region of interest" description="Disordered" evidence="11">
    <location>
        <begin position="410"/>
        <end position="431"/>
    </location>
</feature>
<evidence type="ECO:0000256" key="7">
    <source>
        <dbReference type="ARBA" id="ARBA00022618"/>
    </source>
</evidence>
<protein>
    <recommendedName>
        <fullName evidence="4">Condensin complex subunit 2</fullName>
    </recommendedName>
</protein>
<evidence type="ECO:0000256" key="4">
    <source>
        <dbReference type="ARBA" id="ARBA00016065"/>
    </source>
</evidence>
<evidence type="ECO:0000256" key="10">
    <source>
        <dbReference type="ARBA" id="ARBA00023306"/>
    </source>
</evidence>
<feature type="region of interest" description="Disordered" evidence="11">
    <location>
        <begin position="120"/>
        <end position="139"/>
    </location>
</feature>
<dbReference type="EMBL" id="CAJNOQ010000086">
    <property type="protein sequence ID" value="CAF0753989.1"/>
    <property type="molecule type" value="Genomic_DNA"/>
</dbReference>
<comment type="similarity">
    <text evidence="3">Belongs to the CND2 (condensin subunit 2) family.</text>
</comment>
<dbReference type="PANTHER" id="PTHR13108">
    <property type="entry name" value="CONDENSIN COMPLEX SUBUNIT 2"/>
    <property type="match status" value="1"/>
</dbReference>
<evidence type="ECO:0000313" key="15">
    <source>
        <dbReference type="EMBL" id="CAF4079608.1"/>
    </source>
</evidence>
<name>A0A813PK10_9BILA</name>
<dbReference type="OrthoDB" id="362021at2759"/>
<comment type="subcellular location">
    <subcellularLocation>
        <location evidence="1">Chromosome</location>
    </subcellularLocation>
    <subcellularLocation>
        <location evidence="2">Cytoplasm</location>
    </subcellularLocation>
</comment>
<dbReference type="Proteomes" id="UP000681722">
    <property type="component" value="Unassembled WGS sequence"/>
</dbReference>
<evidence type="ECO:0000313" key="13">
    <source>
        <dbReference type="EMBL" id="CAF1274460.1"/>
    </source>
</evidence>
<accession>A0A813PK10</accession>
<dbReference type="Proteomes" id="UP000663829">
    <property type="component" value="Unassembled WGS sequence"/>
</dbReference>
<dbReference type="InterPro" id="IPR022816">
    <property type="entry name" value="Condensin_barren_su2"/>
</dbReference>
<dbReference type="GO" id="GO:0005737">
    <property type="term" value="C:cytoplasm"/>
    <property type="evidence" value="ECO:0007669"/>
    <property type="project" value="UniProtKB-SubCell"/>
</dbReference>
<keyword evidence="10" id="KW-0131">Cell cycle</keyword>
<evidence type="ECO:0000313" key="14">
    <source>
        <dbReference type="EMBL" id="CAF3534076.1"/>
    </source>
</evidence>
<proteinExistence type="inferred from homology"/>
<dbReference type="AlphaFoldDB" id="A0A813PK10"/>
<dbReference type="EMBL" id="CAJOBA010039573">
    <property type="protein sequence ID" value="CAF4079608.1"/>
    <property type="molecule type" value="Genomic_DNA"/>
</dbReference>
<evidence type="ECO:0000256" key="8">
    <source>
        <dbReference type="ARBA" id="ARBA00022776"/>
    </source>
</evidence>
<dbReference type="GO" id="GO:0003682">
    <property type="term" value="F:chromatin binding"/>
    <property type="evidence" value="ECO:0007669"/>
    <property type="project" value="TreeGrafter"/>
</dbReference>
<sequence length="686" mass="76642">MYADIDDEGIDLEEVAIEHSPKRLNDDELYNIHECTLQMYRQNKICSKNAFNLKLLEYLPAILERKGKISNIDNDDDIITAFQSVGTTLDASAKIYAARIDSLHYETIKAQTLLKSNDLQHQEDIRTSEKRSNFDSDNYDEDLDNEDGECIRQKTKKSRILARKKTIVNDRRKLLRKQASVDMMPVMNTFFLSAMNNDNILLSELYEKLHSSTHKKATSTTNISNNKEVTDEILNMDLTPISQSVTTASCIDDNNYGRISPITLSEKLHIVTGMDELNFELDIGVRTPLLVDTQLSSELATQATMTANDSIITPLLVETCPEENTSLSIDFSPNGSLSYPSPACSSTPPPSTPSIVSHDRFRSASVSSSCILTNISQLLSDKPSEYSYFDKIRLDEFASKSPSVTSDWTATLNSDDNSNHHTDRPQTPKAGILKRKLSIEFPFLNQKKKMIRKTKQQSTLINRRLSVELDFPCGSDNDQLDISTASSLVITDINEKSQSSMSSALLSPNSFTKMTTTDCVQTSLLQDSSLILHDNISCTPMLNYDNDSISPQHTQSATSVTAKATTAAGEKFDFLVPMIPVQKKQSIDVRNLQKLMHRIITNKINDRSSDNNASTFSEVYENLTTQLPSSTTTTTINSVVPSSRSIGIYFSALLNNAVLNKWNLTSNKQCDDIEISPQKSNTPTYR</sequence>
<keyword evidence="5" id="KW-0158">Chromosome</keyword>
<dbReference type="Pfam" id="PF05786">
    <property type="entry name" value="Cnd2"/>
    <property type="match status" value="1"/>
</dbReference>
<dbReference type="GO" id="GO:0007076">
    <property type="term" value="P:mitotic chromosome condensation"/>
    <property type="evidence" value="ECO:0007669"/>
    <property type="project" value="InterPro"/>
</dbReference>
<dbReference type="Proteomes" id="UP000682733">
    <property type="component" value="Unassembled WGS sequence"/>
</dbReference>
<dbReference type="EMBL" id="CAJNOK010018012">
    <property type="protein sequence ID" value="CAF1274460.1"/>
    <property type="molecule type" value="Genomic_DNA"/>
</dbReference>
<evidence type="ECO:0000256" key="11">
    <source>
        <dbReference type="SAM" id="MobiDB-lite"/>
    </source>
</evidence>
<evidence type="ECO:0000256" key="1">
    <source>
        <dbReference type="ARBA" id="ARBA00004286"/>
    </source>
</evidence>
<gene>
    <name evidence="12" type="ORF">GPM918_LOCUS1004</name>
    <name evidence="13" type="ORF">OVA965_LOCUS27343</name>
    <name evidence="14" type="ORF">SRO942_LOCUS1004</name>
    <name evidence="15" type="ORF">TMI583_LOCUS28087</name>
</gene>
<evidence type="ECO:0000313" key="16">
    <source>
        <dbReference type="Proteomes" id="UP000663829"/>
    </source>
</evidence>
<evidence type="ECO:0000256" key="6">
    <source>
        <dbReference type="ARBA" id="ARBA00022490"/>
    </source>
</evidence>
<evidence type="ECO:0000256" key="2">
    <source>
        <dbReference type="ARBA" id="ARBA00004496"/>
    </source>
</evidence>
<dbReference type="Proteomes" id="UP000677228">
    <property type="component" value="Unassembled WGS sequence"/>
</dbReference>
<feature type="compositionally biased region" description="Basic and acidic residues" evidence="11">
    <location>
        <begin position="417"/>
        <end position="426"/>
    </location>
</feature>
<evidence type="ECO:0000256" key="9">
    <source>
        <dbReference type="ARBA" id="ARBA00023067"/>
    </source>
</evidence>
<keyword evidence="6" id="KW-0963">Cytoplasm</keyword>
<evidence type="ECO:0000256" key="5">
    <source>
        <dbReference type="ARBA" id="ARBA00022454"/>
    </source>
</evidence>
<comment type="caution">
    <text evidence="12">The sequence shown here is derived from an EMBL/GenBank/DDBJ whole genome shotgun (WGS) entry which is preliminary data.</text>
</comment>
<organism evidence="12 16">
    <name type="scientific">Didymodactylos carnosus</name>
    <dbReference type="NCBI Taxonomy" id="1234261"/>
    <lineage>
        <taxon>Eukaryota</taxon>
        <taxon>Metazoa</taxon>
        <taxon>Spiralia</taxon>
        <taxon>Gnathifera</taxon>
        <taxon>Rotifera</taxon>
        <taxon>Eurotatoria</taxon>
        <taxon>Bdelloidea</taxon>
        <taxon>Philodinida</taxon>
        <taxon>Philodinidae</taxon>
        <taxon>Didymodactylos</taxon>
    </lineage>
</organism>
<reference evidence="12" key="1">
    <citation type="submission" date="2021-02" db="EMBL/GenBank/DDBJ databases">
        <authorList>
            <person name="Nowell W R."/>
        </authorList>
    </citation>
    <scope>NUCLEOTIDE SEQUENCE</scope>
</reference>
<keyword evidence="9" id="KW-0226">DNA condensation</keyword>
<keyword evidence="7" id="KW-0132">Cell division</keyword>
<keyword evidence="16" id="KW-1185">Reference proteome</keyword>
<dbReference type="GO" id="GO:0000796">
    <property type="term" value="C:condensin complex"/>
    <property type="evidence" value="ECO:0007669"/>
    <property type="project" value="InterPro"/>
</dbReference>
<keyword evidence="8" id="KW-0498">Mitosis</keyword>
<evidence type="ECO:0000313" key="12">
    <source>
        <dbReference type="EMBL" id="CAF0753989.1"/>
    </source>
</evidence>
<feature type="compositionally biased region" description="Basic and acidic residues" evidence="11">
    <location>
        <begin position="120"/>
        <end position="134"/>
    </location>
</feature>
<feature type="region of interest" description="Disordered" evidence="11">
    <location>
        <begin position="338"/>
        <end position="358"/>
    </location>
</feature>